<dbReference type="Proteomes" id="UP000633278">
    <property type="component" value="Unassembled WGS sequence"/>
</dbReference>
<reference evidence="4" key="1">
    <citation type="journal article" date="2014" name="Int. J. Syst. Evol. Microbiol.">
        <title>Complete genome sequence of Corynebacterium casei LMG S-19264T (=DSM 44701T), isolated from a smear-ripened cheese.</title>
        <authorList>
            <consortium name="US DOE Joint Genome Institute (JGI-PGF)"/>
            <person name="Walter F."/>
            <person name="Albersmeier A."/>
            <person name="Kalinowski J."/>
            <person name="Ruckert C."/>
        </authorList>
    </citation>
    <scope>NUCLEOTIDE SEQUENCE</scope>
    <source>
        <strain evidence="4">CGMCC 1.15763</strain>
    </source>
</reference>
<gene>
    <name evidence="4" type="ORF">GCM10011416_08600</name>
</gene>
<dbReference type="Gene3D" id="3.40.50.720">
    <property type="entry name" value="NAD(P)-binding Rossmann-like Domain"/>
    <property type="match status" value="1"/>
</dbReference>
<reference evidence="4" key="2">
    <citation type="submission" date="2020-09" db="EMBL/GenBank/DDBJ databases">
        <authorList>
            <person name="Sun Q."/>
            <person name="Zhou Y."/>
        </authorList>
    </citation>
    <scope>NUCLEOTIDE SEQUENCE</scope>
    <source>
        <strain evidence="4">CGMCC 1.15763</strain>
    </source>
</reference>
<dbReference type="Pfam" id="PF01370">
    <property type="entry name" value="Epimerase"/>
    <property type="match status" value="1"/>
</dbReference>
<protein>
    <submittedName>
        <fullName evidence="4">NDP-sugar dehydratase or epimerase</fullName>
    </submittedName>
</protein>
<evidence type="ECO:0000259" key="3">
    <source>
        <dbReference type="Pfam" id="PF01370"/>
    </source>
</evidence>
<dbReference type="AlphaFoldDB" id="A0A917HWA9"/>
<dbReference type="PANTHER" id="PTHR43103:SF3">
    <property type="entry name" value="ADP-L-GLYCERO-D-MANNO-HEPTOSE-6-EPIMERASE"/>
    <property type="match status" value="1"/>
</dbReference>
<keyword evidence="5" id="KW-1185">Reference proteome</keyword>
<dbReference type="InterPro" id="IPR036291">
    <property type="entry name" value="NAD(P)-bd_dom_sf"/>
</dbReference>
<sequence>MKKKILVTGGSGFIGTNLIDFYKDSSEILNIDIVKPRNKAHLVYWEKVDILELKNLTKKIEEFSPDIIFHMAARTDLEGKTLQAYEANTTGVKNIISAIENVENLEKIIFASSRLVCEIGYEPKDEFDYKPSTIYGESKIIGEKIVRESTALQADWILVRPTSLWGPWFEIPYKNFFTSIKKKLYFHPKGKEIYKKFGFVLNSVYILDAFLKDSSLHSKTVYLSDFKALEVGHWANLISQDFHHKNTKQLPYFLLKAIAVLGDLAKKGGYKNPPLTTFRLNNLVTPMDFNTLEVQNIVGELPFTLRQATKITCTWLKEH</sequence>
<keyword evidence="2" id="KW-0119">Carbohydrate metabolism</keyword>
<evidence type="ECO:0000313" key="4">
    <source>
        <dbReference type="EMBL" id="GGG93677.1"/>
    </source>
</evidence>
<dbReference type="PANTHER" id="PTHR43103">
    <property type="entry name" value="NUCLEOSIDE-DIPHOSPHATE-SUGAR EPIMERASE"/>
    <property type="match status" value="1"/>
</dbReference>
<dbReference type="EMBL" id="BMJW01000001">
    <property type="protein sequence ID" value="GGG93677.1"/>
    <property type="molecule type" value="Genomic_DNA"/>
</dbReference>
<organism evidence="4 5">
    <name type="scientific">Polaribacter pacificus</name>
    <dbReference type="NCBI Taxonomy" id="1775173"/>
    <lineage>
        <taxon>Bacteria</taxon>
        <taxon>Pseudomonadati</taxon>
        <taxon>Bacteroidota</taxon>
        <taxon>Flavobacteriia</taxon>
        <taxon>Flavobacteriales</taxon>
        <taxon>Flavobacteriaceae</taxon>
    </lineage>
</organism>
<evidence type="ECO:0000313" key="5">
    <source>
        <dbReference type="Proteomes" id="UP000633278"/>
    </source>
</evidence>
<feature type="domain" description="NAD-dependent epimerase/dehydratase" evidence="3">
    <location>
        <begin position="5"/>
        <end position="168"/>
    </location>
</feature>
<proteinExistence type="predicted"/>
<dbReference type="SUPFAM" id="SSF51735">
    <property type="entry name" value="NAD(P)-binding Rossmann-fold domains"/>
    <property type="match status" value="1"/>
</dbReference>
<dbReference type="RefSeq" id="WP_188598035.1">
    <property type="nucleotide sequence ID" value="NZ_BMJW01000001.1"/>
</dbReference>
<name>A0A917HWA9_9FLAO</name>
<evidence type="ECO:0000256" key="1">
    <source>
        <dbReference type="ARBA" id="ARBA00022857"/>
    </source>
</evidence>
<comment type="caution">
    <text evidence="4">The sequence shown here is derived from an EMBL/GenBank/DDBJ whole genome shotgun (WGS) entry which is preliminary data.</text>
</comment>
<dbReference type="InterPro" id="IPR001509">
    <property type="entry name" value="Epimerase_deHydtase"/>
</dbReference>
<evidence type="ECO:0000256" key="2">
    <source>
        <dbReference type="ARBA" id="ARBA00023277"/>
    </source>
</evidence>
<keyword evidence="1" id="KW-0521">NADP</keyword>
<accession>A0A917HWA9</accession>